<evidence type="ECO:0000256" key="4">
    <source>
        <dbReference type="SAM" id="SignalP"/>
    </source>
</evidence>
<dbReference type="PANTHER" id="PTHR30290">
    <property type="entry name" value="PERIPLASMIC BINDING COMPONENT OF ABC TRANSPORTER"/>
    <property type="match status" value="1"/>
</dbReference>
<evidence type="ECO:0000313" key="7">
    <source>
        <dbReference type="Proteomes" id="UP000315995"/>
    </source>
</evidence>
<dbReference type="InterPro" id="IPR030678">
    <property type="entry name" value="Peptide/Ni-bd"/>
</dbReference>
<dbReference type="Proteomes" id="UP000315995">
    <property type="component" value="Chromosome"/>
</dbReference>
<dbReference type="PANTHER" id="PTHR30290:SF9">
    <property type="entry name" value="OLIGOPEPTIDE-BINDING PROTEIN APPA"/>
    <property type="match status" value="1"/>
</dbReference>
<dbReference type="InterPro" id="IPR000914">
    <property type="entry name" value="SBP_5_dom"/>
</dbReference>
<dbReference type="EMBL" id="CP041186">
    <property type="protein sequence ID" value="QDG53315.1"/>
    <property type="molecule type" value="Genomic_DNA"/>
</dbReference>
<keyword evidence="7" id="KW-1185">Reference proteome</keyword>
<feature type="chain" id="PRO_5030106780" evidence="4">
    <location>
        <begin position="22"/>
        <end position="528"/>
    </location>
</feature>
<dbReference type="OrthoDB" id="9772924at2"/>
<protein>
    <submittedName>
        <fullName evidence="6">ABC transporter substrate-binding protein</fullName>
    </submittedName>
</protein>
<dbReference type="PROSITE" id="PS51257">
    <property type="entry name" value="PROKAR_LIPOPROTEIN"/>
    <property type="match status" value="1"/>
</dbReference>
<dbReference type="PIRSF" id="PIRSF002741">
    <property type="entry name" value="MppA"/>
    <property type="match status" value="1"/>
</dbReference>
<feature type="signal peptide" evidence="4">
    <location>
        <begin position="1"/>
        <end position="21"/>
    </location>
</feature>
<dbReference type="GO" id="GO:1904680">
    <property type="term" value="F:peptide transmembrane transporter activity"/>
    <property type="evidence" value="ECO:0007669"/>
    <property type="project" value="TreeGrafter"/>
</dbReference>
<dbReference type="InterPro" id="IPR039424">
    <property type="entry name" value="SBP_5"/>
</dbReference>
<accession>A0A5B8YCC5</accession>
<evidence type="ECO:0000313" key="6">
    <source>
        <dbReference type="EMBL" id="QDG53315.1"/>
    </source>
</evidence>
<accession>A0A4Y6PZY7</accession>
<feature type="domain" description="Solute-binding protein family 5" evidence="5">
    <location>
        <begin position="82"/>
        <end position="435"/>
    </location>
</feature>
<name>A0A4Y6PZY7_PERCE</name>
<dbReference type="Pfam" id="PF00496">
    <property type="entry name" value="SBP_bac_5"/>
    <property type="match status" value="1"/>
</dbReference>
<dbReference type="Gene3D" id="3.10.105.10">
    <property type="entry name" value="Dipeptide-binding Protein, Domain 3"/>
    <property type="match status" value="1"/>
</dbReference>
<organism evidence="6 7">
    <name type="scientific">Persicimonas caeni</name>
    <dbReference type="NCBI Taxonomy" id="2292766"/>
    <lineage>
        <taxon>Bacteria</taxon>
        <taxon>Deltaproteobacteria</taxon>
        <taxon>Bradymonadales</taxon>
        <taxon>Bradymonadaceae</taxon>
        <taxon>Persicimonas</taxon>
    </lineage>
</organism>
<evidence type="ECO:0000259" key="5">
    <source>
        <dbReference type="Pfam" id="PF00496"/>
    </source>
</evidence>
<gene>
    <name evidence="6" type="ORF">FIV42_21980</name>
</gene>
<dbReference type="Gene3D" id="3.40.190.10">
    <property type="entry name" value="Periplasmic binding protein-like II"/>
    <property type="match status" value="1"/>
</dbReference>
<evidence type="ECO:0000256" key="2">
    <source>
        <dbReference type="ARBA" id="ARBA00022448"/>
    </source>
</evidence>
<dbReference type="RefSeq" id="WP_141199776.1">
    <property type="nucleotide sequence ID" value="NZ_CP041186.1"/>
</dbReference>
<sequence length="528" mass="59240">MAALRRHTSAARVTLAATLLAAVALTGATGCDDERAPDDAFVVLLDSSPKGLDPRFATSDASAKLVGLLHGGLVSVDTQSGEPQLELAESIEQTSPTRYEVTLRDDIYFHDGEPVTTADVEYTLMELGSELVNSPYAGTSRRIKELEVLDERRLVITLEEPYAPFMNDLAMGVVPEHICAGHEECPGKPIGAGPFEFVKQEADELFVFKGFDKYFDGKPPIDKLVFKVVEDDNTRMLGLMGKSADLVQNAVAPLMLPVVRESDRLVVESAPSFKYTYIGFNLEHPILQNNKVRQAIAHGIDRKAIIKYKFKGHARLSTGMLAPNHWAYEPDVATYDYDVEKAKQLLDEAGYPDPDGDGPKARFELEFKVSANKFRQSLAQLVAHQLERVGIDVTVRSYEWGTFFHDVKSRNFAMTTLQWPSVLDPSLYTWIFHSKNIPSAENRSAGANRGAYRNERIDELLEKGQRETDVDKRKQIYSEVQQILARELPYISLWHEDNIAIMANDVEDYYMTPNARFEGLKQTRTKEE</sequence>
<comment type="similarity">
    <text evidence="1">Belongs to the bacterial solute-binding protein 5 family.</text>
</comment>
<dbReference type="GO" id="GO:0042597">
    <property type="term" value="C:periplasmic space"/>
    <property type="evidence" value="ECO:0007669"/>
    <property type="project" value="UniProtKB-ARBA"/>
</dbReference>
<proteinExistence type="inferred from homology"/>
<dbReference type="CDD" id="cd00995">
    <property type="entry name" value="PBP2_NikA_DppA_OppA_like"/>
    <property type="match status" value="1"/>
</dbReference>
<reference evidence="6 7" key="1">
    <citation type="submission" date="2019-06" db="EMBL/GenBank/DDBJ databases">
        <title>Persicimonas caeni gen. nov., sp. nov., a predatory bacterium isolated from solar saltern.</title>
        <authorList>
            <person name="Wang S."/>
        </authorList>
    </citation>
    <scope>NUCLEOTIDE SEQUENCE [LARGE SCALE GENOMIC DNA]</scope>
    <source>
        <strain evidence="6 7">YN101</strain>
    </source>
</reference>
<dbReference type="SUPFAM" id="SSF53850">
    <property type="entry name" value="Periplasmic binding protein-like II"/>
    <property type="match status" value="1"/>
</dbReference>
<keyword evidence="3 4" id="KW-0732">Signal</keyword>
<dbReference type="GO" id="GO:0043190">
    <property type="term" value="C:ATP-binding cassette (ABC) transporter complex"/>
    <property type="evidence" value="ECO:0007669"/>
    <property type="project" value="InterPro"/>
</dbReference>
<dbReference type="GO" id="GO:0015833">
    <property type="term" value="P:peptide transport"/>
    <property type="evidence" value="ECO:0007669"/>
    <property type="project" value="TreeGrafter"/>
</dbReference>
<dbReference type="Gene3D" id="3.90.76.10">
    <property type="entry name" value="Dipeptide-binding Protein, Domain 1"/>
    <property type="match status" value="1"/>
</dbReference>
<keyword evidence="2" id="KW-0813">Transport</keyword>
<evidence type="ECO:0000256" key="1">
    <source>
        <dbReference type="ARBA" id="ARBA00005695"/>
    </source>
</evidence>
<evidence type="ECO:0000256" key="3">
    <source>
        <dbReference type="ARBA" id="ARBA00022729"/>
    </source>
</evidence>
<dbReference type="AlphaFoldDB" id="A0A4Y6PZY7"/>